<dbReference type="SUPFAM" id="SSF53098">
    <property type="entry name" value="Ribonuclease H-like"/>
    <property type="match status" value="1"/>
</dbReference>
<evidence type="ECO:0000256" key="1">
    <source>
        <dbReference type="SAM" id="MobiDB-lite"/>
    </source>
</evidence>
<organism evidence="2">
    <name type="scientific">marine sediment metagenome</name>
    <dbReference type="NCBI Taxonomy" id="412755"/>
    <lineage>
        <taxon>unclassified sequences</taxon>
        <taxon>metagenomes</taxon>
        <taxon>ecological metagenomes</taxon>
    </lineage>
</organism>
<feature type="region of interest" description="Disordered" evidence="1">
    <location>
        <begin position="197"/>
        <end position="241"/>
    </location>
</feature>
<dbReference type="PANTHER" id="PTHR33627">
    <property type="entry name" value="TRANSPOSASE"/>
    <property type="match status" value="1"/>
</dbReference>
<sequence>QPGGRRRFPRLAVTAAPPSEVRHLATKSSAFRSQKWQRFHIKDSQKGPIVWEVKHADFYRKHADGLPGPTHTLIIARNALDHDEVKYFVANVAAGSDLEKLTWLLHVAFSRFPIEHCFRQAKDELGMDHFEVRGWRSIHRHMYVTQLSHLFCSRMRQALREKNGRTRRTHRRASTRCRFGLRGGAVPAQAGTIHSISAGIGPDRVSPTAKPISAEVSSKADAQTPGYKRRQDRRVALVPTG</sequence>
<comment type="caution">
    <text evidence="2">The sequence shown here is derived from an EMBL/GenBank/DDBJ whole genome shotgun (WGS) entry which is preliminary data.</text>
</comment>
<dbReference type="InterPro" id="IPR039365">
    <property type="entry name" value="IS701-like"/>
</dbReference>
<dbReference type="AlphaFoldDB" id="X0WHU5"/>
<proteinExistence type="predicted"/>
<reference evidence="2" key="1">
    <citation type="journal article" date="2014" name="Front. Microbiol.">
        <title>High frequency of phylogenetically diverse reductive dehalogenase-homologous genes in deep subseafloor sedimentary metagenomes.</title>
        <authorList>
            <person name="Kawai M."/>
            <person name="Futagami T."/>
            <person name="Toyoda A."/>
            <person name="Takaki Y."/>
            <person name="Nishi S."/>
            <person name="Hori S."/>
            <person name="Arai W."/>
            <person name="Tsubouchi T."/>
            <person name="Morono Y."/>
            <person name="Uchiyama I."/>
            <person name="Ito T."/>
            <person name="Fujiyama A."/>
            <person name="Inagaki F."/>
            <person name="Takami H."/>
        </authorList>
    </citation>
    <scope>NUCLEOTIDE SEQUENCE</scope>
    <source>
        <strain evidence="2">Expedition CK06-06</strain>
    </source>
</reference>
<evidence type="ECO:0008006" key="3">
    <source>
        <dbReference type="Google" id="ProtNLM"/>
    </source>
</evidence>
<feature type="non-terminal residue" evidence="2">
    <location>
        <position position="1"/>
    </location>
</feature>
<evidence type="ECO:0000313" key="2">
    <source>
        <dbReference type="EMBL" id="GAG30255.1"/>
    </source>
</evidence>
<name>X0WHU5_9ZZZZ</name>
<protein>
    <recommendedName>
        <fullName evidence="3">Transposase IS4-like domain-containing protein</fullName>
    </recommendedName>
</protein>
<accession>X0WHU5</accession>
<dbReference type="PANTHER" id="PTHR33627:SF1">
    <property type="entry name" value="TRANSPOSASE"/>
    <property type="match status" value="1"/>
</dbReference>
<gene>
    <name evidence="2" type="ORF">S01H1_71821</name>
</gene>
<dbReference type="EMBL" id="BARS01047854">
    <property type="protein sequence ID" value="GAG30255.1"/>
    <property type="molecule type" value="Genomic_DNA"/>
</dbReference>
<dbReference type="InterPro" id="IPR012337">
    <property type="entry name" value="RNaseH-like_sf"/>
</dbReference>